<evidence type="ECO:0000313" key="1">
    <source>
        <dbReference type="EMBL" id="SCQ21486.1"/>
    </source>
</evidence>
<gene>
    <name evidence="1" type="ORF">TFUB20_01386</name>
</gene>
<dbReference type="EMBL" id="FMMM01000054">
    <property type="protein sequence ID" value="SCQ21486.1"/>
    <property type="molecule type" value="Genomic_DNA"/>
</dbReference>
<accession>A0A1D3UMN8</accession>
<proteinExistence type="predicted"/>
<dbReference type="AlphaFoldDB" id="A0A1D3UMN8"/>
<dbReference type="Proteomes" id="UP000182057">
    <property type="component" value="Unassembled WGS sequence"/>
</dbReference>
<sequence>MKSFAEALCSNEKNEKIPEAYDYFGGLIGEWAIEWNDRLDETVPRRVKGEWIFSRVLEGTAIQDLFIVPSRTERLNNPQADAEYGTTLRIYNPQTMAWDIFYGCTGSAFRLTAVKAGDEVVLTENGEGRMRYVFSEITADTFRWRKEYSDSEGHWTVVAIVTAIRKKCSSDGVGYQAKRPNTQYLKPKNNR</sequence>
<protein>
    <recommendedName>
        <fullName evidence="3">DUF1579 domain-containing protein</fullName>
    </recommendedName>
</protein>
<reference evidence="1 2" key="1">
    <citation type="submission" date="2016-09" db="EMBL/GenBank/DDBJ databases">
        <authorList>
            <person name="Capua I."/>
            <person name="De Benedictis P."/>
            <person name="Joannis T."/>
            <person name="Lombin L.H."/>
            <person name="Cattoli G."/>
        </authorList>
    </citation>
    <scope>NUCLEOTIDE SEQUENCE [LARGE SCALE GENOMIC DNA]</scope>
    <source>
        <strain evidence="1 2">UB20</strain>
    </source>
</reference>
<dbReference type="OrthoDB" id="9814791at2"/>
<name>A0A1D3UMN8_TANFO</name>
<organism evidence="1 2">
    <name type="scientific">Tannerella forsythia</name>
    <name type="common">Bacteroides forsythus</name>
    <dbReference type="NCBI Taxonomy" id="28112"/>
    <lineage>
        <taxon>Bacteria</taxon>
        <taxon>Pseudomonadati</taxon>
        <taxon>Bacteroidota</taxon>
        <taxon>Bacteroidia</taxon>
        <taxon>Bacteroidales</taxon>
        <taxon>Tannerellaceae</taxon>
        <taxon>Tannerella</taxon>
    </lineage>
</organism>
<evidence type="ECO:0008006" key="3">
    <source>
        <dbReference type="Google" id="ProtNLM"/>
    </source>
</evidence>
<evidence type="ECO:0000313" key="2">
    <source>
        <dbReference type="Proteomes" id="UP000182057"/>
    </source>
</evidence>